<evidence type="ECO:0000259" key="3">
    <source>
        <dbReference type="Pfam" id="PF12733"/>
    </source>
</evidence>
<keyword evidence="2" id="KW-0732">Signal</keyword>
<feature type="region of interest" description="Disordered" evidence="1">
    <location>
        <begin position="380"/>
        <end position="399"/>
    </location>
</feature>
<evidence type="ECO:0000313" key="4">
    <source>
        <dbReference type="Ensembl" id="ENSOABP00000064143.1"/>
    </source>
</evidence>
<evidence type="ECO:0000313" key="5">
    <source>
        <dbReference type="Proteomes" id="UP000472276"/>
    </source>
</evidence>
<feature type="chain" id="PRO_5044227412" description="Cadherin-like beta-sandwich-like domain-containing protein" evidence="2">
    <location>
        <begin position="32"/>
        <end position="671"/>
    </location>
</feature>
<dbReference type="PANTHER" id="PTHR14776">
    <property type="entry name" value="CADHERIN-LIKE AND PC-ESTERASE DOMAIN-CONTAINING PROTEIN 1"/>
    <property type="match status" value="1"/>
</dbReference>
<feature type="compositionally biased region" description="Low complexity" evidence="1">
    <location>
        <begin position="386"/>
        <end position="397"/>
    </location>
</feature>
<dbReference type="Proteomes" id="UP000472276">
    <property type="component" value="Unassembled WGS sequence"/>
</dbReference>
<dbReference type="AlphaFoldDB" id="A0AAZ1X8Z0"/>
<dbReference type="PANTHER" id="PTHR14776:SF1">
    <property type="entry name" value="CADHERIN-LIKE AND PC-ESTERASE DOMAIN-CONTAINING PROTEIN 1"/>
    <property type="match status" value="1"/>
</dbReference>
<keyword evidence="5" id="KW-1185">Reference proteome</keyword>
<feature type="domain" description="Cadherin-like beta-sandwich-like" evidence="3">
    <location>
        <begin position="419"/>
        <end position="500"/>
    </location>
</feature>
<dbReference type="Ensembl" id="ENSOABT00000085656.1">
    <property type="protein sequence ID" value="ENSOABP00000064143.1"/>
    <property type="gene ID" value="ENSOABG00000032208.1"/>
</dbReference>
<proteinExistence type="predicted"/>
<sequence>MRCVLLLRRRSGPPLLLLALLLALCVYLMVGDEPVRSDVCYKVSSLQMLTRRFVCTLEALQRHAQLQLLSQRPPHRRRAVVLTGRHPASDTEVQLYQRVLQQMDYEVHLSRYAETSSFLRSTQGIGGWSLLLCLSTSEQSCLRRISFSHLQRHQTVNLLPGLIEAFSNVGGGLCRFYTHSQLTESSLPMNPHACGSTNQKLQIPLDSFPDSQAPPPALVAMVNVYVLVTSVTPLTSFLHDISVVMTIQHPRGQPVKVDTQLNVSGLSNDAFDQQITKDLILEDTLHFLLPPLSHLSSHTHLSSEREGSQYGGCTGTLGICLSEDEFLLLLHFQLLMKTSSAFQPLYPSVSSSSSLPCSLSDLPDLLTQIERFYKLKTNRSCRTDEPPSQQPALSSSQDEGVCVDPHLRQIYTDPPLILTPPFHPLVKEYRAEVTFDTMTVRIRPEPVSSACRIHLDEHRGPRMANYPVGLGNSKISILVMDSSHPEPVIMSIYTVHVYRESRPSLPMFGYHVMCSFVQDCSLLVQPGRPCGLQPHSGSQSQRNACSSGHVSGRWVVPCLSCSDNRTCDWREVSWQPDGCYHPIVDHPLLQDCMKDRKLLFIGDSTNRGMMYFLMERVNSTLEDWGKAHDTLVYRNLNRGRTLVSYSYYPQFWLEKKQRPTFRQALQQLLNR</sequence>
<evidence type="ECO:0000256" key="1">
    <source>
        <dbReference type="SAM" id="MobiDB-lite"/>
    </source>
</evidence>
<accession>A0AAZ1X8Z0</accession>
<reference evidence="4" key="2">
    <citation type="submission" date="2025-08" db="UniProtKB">
        <authorList>
            <consortium name="Ensembl"/>
        </authorList>
    </citation>
    <scope>IDENTIFICATION</scope>
</reference>
<gene>
    <name evidence="4" type="primary">CPED1</name>
</gene>
<organism evidence="4 5">
    <name type="scientific">Oreochromis aureus</name>
    <name type="common">Israeli tilapia</name>
    <name type="synonym">Chromis aureus</name>
    <dbReference type="NCBI Taxonomy" id="47969"/>
    <lineage>
        <taxon>Eukaryota</taxon>
        <taxon>Metazoa</taxon>
        <taxon>Chordata</taxon>
        <taxon>Craniata</taxon>
        <taxon>Vertebrata</taxon>
        <taxon>Euteleostomi</taxon>
        <taxon>Actinopterygii</taxon>
        <taxon>Neopterygii</taxon>
        <taxon>Teleostei</taxon>
        <taxon>Neoteleostei</taxon>
        <taxon>Acanthomorphata</taxon>
        <taxon>Ovalentaria</taxon>
        <taxon>Cichlomorphae</taxon>
        <taxon>Cichliformes</taxon>
        <taxon>Cichlidae</taxon>
        <taxon>African cichlids</taxon>
        <taxon>Pseudocrenilabrinae</taxon>
        <taxon>Oreochromini</taxon>
        <taxon>Oreochromis</taxon>
    </lineage>
</organism>
<protein>
    <recommendedName>
        <fullName evidence="3">Cadherin-like beta-sandwich-like domain-containing protein</fullName>
    </recommendedName>
</protein>
<name>A0AAZ1X8Z0_OREAU</name>
<reference evidence="5" key="1">
    <citation type="submission" date="2020-03" db="EMBL/GenBank/DDBJ databases">
        <title>Evolution of repeat sequences and sex chromosomes of tilapia species revealed by chromosome-level genomes.</title>
        <authorList>
            <person name="Xu L."/>
            <person name="Tao W."/>
            <person name="Wang D."/>
            <person name="Zhou Q."/>
        </authorList>
    </citation>
    <scope>NUCLEOTIDE SEQUENCE [LARGE SCALE GENOMIC DNA]</scope>
    <source>
        <strain evidence="5">Israel</strain>
    </source>
</reference>
<dbReference type="InterPro" id="IPR025883">
    <property type="entry name" value="Cadherin-like_domain"/>
</dbReference>
<dbReference type="Pfam" id="PF12733">
    <property type="entry name" value="Cadherin-like"/>
    <property type="match status" value="1"/>
</dbReference>
<evidence type="ECO:0000256" key="2">
    <source>
        <dbReference type="SAM" id="SignalP"/>
    </source>
</evidence>
<reference evidence="4" key="3">
    <citation type="submission" date="2025-09" db="UniProtKB">
        <authorList>
            <consortium name="Ensembl"/>
        </authorList>
    </citation>
    <scope>IDENTIFICATION</scope>
</reference>
<feature type="signal peptide" evidence="2">
    <location>
        <begin position="1"/>
        <end position="31"/>
    </location>
</feature>